<keyword evidence="2" id="KW-1185">Reference proteome</keyword>
<name>A0A402D086_9BACT</name>
<accession>A0A402D086</accession>
<dbReference type="PROSITE" id="PS51502">
    <property type="entry name" value="S_R_A_B_BARREL"/>
    <property type="match status" value="1"/>
</dbReference>
<dbReference type="InterPro" id="IPR011008">
    <property type="entry name" value="Dimeric_a/b-barrel"/>
</dbReference>
<gene>
    <name evidence="1" type="ORF">CCAX7_57410</name>
</gene>
<dbReference type="Gene3D" id="3.30.70.100">
    <property type="match status" value="1"/>
</dbReference>
<dbReference type="RefSeq" id="WP_119322983.1">
    <property type="nucleotide sequence ID" value="NZ_AP025739.1"/>
</dbReference>
<dbReference type="EMBL" id="AP025739">
    <property type="protein sequence ID" value="BDI33690.1"/>
    <property type="molecule type" value="Genomic_DNA"/>
</dbReference>
<evidence type="ECO:0000313" key="1">
    <source>
        <dbReference type="EMBL" id="BDI33690.1"/>
    </source>
</evidence>
<dbReference type="InterPro" id="IPR013097">
    <property type="entry name" value="Dabb"/>
</dbReference>
<dbReference type="AlphaFoldDB" id="A0A402D086"/>
<dbReference type="Pfam" id="PF07876">
    <property type="entry name" value="Dabb"/>
    <property type="match status" value="1"/>
</dbReference>
<evidence type="ECO:0000313" key="2">
    <source>
        <dbReference type="Proteomes" id="UP000287394"/>
    </source>
</evidence>
<reference evidence="1 2" key="1">
    <citation type="journal article" date="2019" name="Int. J. Syst. Evol. Microbiol.">
        <title>Capsulimonas corticalis gen. nov., sp. nov., an aerobic capsulated bacterium, of a novel bacterial order, Capsulimonadales ord. nov., of the class Armatimonadia of the phylum Armatimonadetes.</title>
        <authorList>
            <person name="Li J."/>
            <person name="Kudo C."/>
            <person name="Tonouchi A."/>
        </authorList>
    </citation>
    <scope>NUCLEOTIDE SEQUENCE [LARGE SCALE GENOMIC DNA]</scope>
    <source>
        <strain evidence="1 2">AX-7</strain>
    </source>
</reference>
<sequence length="108" mass="11961">MSRHSGFFHHVYFWLREGGGAEDARALADGCRKHLSDIPGVQSITVATPAGTPRAVVDNTYAVALLMEFADQAAHDGYQEHPDHLKFIDECKHLWSRVQIYDAVPDGA</sequence>
<protein>
    <submittedName>
        <fullName evidence="1">Uncharacterized protein</fullName>
    </submittedName>
</protein>
<dbReference type="SMART" id="SM00886">
    <property type="entry name" value="Dabb"/>
    <property type="match status" value="1"/>
</dbReference>
<proteinExistence type="predicted"/>
<dbReference type="SUPFAM" id="SSF54909">
    <property type="entry name" value="Dimeric alpha+beta barrel"/>
    <property type="match status" value="1"/>
</dbReference>
<organism evidence="1 2">
    <name type="scientific">Capsulimonas corticalis</name>
    <dbReference type="NCBI Taxonomy" id="2219043"/>
    <lineage>
        <taxon>Bacteria</taxon>
        <taxon>Bacillati</taxon>
        <taxon>Armatimonadota</taxon>
        <taxon>Armatimonadia</taxon>
        <taxon>Capsulimonadales</taxon>
        <taxon>Capsulimonadaceae</taxon>
        <taxon>Capsulimonas</taxon>
    </lineage>
</organism>
<dbReference type="KEGG" id="ccot:CCAX7_57410"/>
<dbReference type="OrthoDB" id="9808130at2"/>
<dbReference type="Proteomes" id="UP000287394">
    <property type="component" value="Chromosome"/>
</dbReference>